<comment type="caution">
    <text evidence="2">The sequence shown here is derived from an EMBL/GenBank/DDBJ whole genome shotgun (WGS) entry which is preliminary data.</text>
</comment>
<dbReference type="Proteomes" id="UP000631535">
    <property type="component" value="Unassembled WGS sequence"/>
</dbReference>
<evidence type="ECO:0000313" key="3">
    <source>
        <dbReference type="Proteomes" id="UP000631535"/>
    </source>
</evidence>
<proteinExistence type="predicted"/>
<sequence>MTACASEGIAADSRTARHSTFTIAADGAYAARLNASAEGGWYPERWTLDGPEPYAVPLPGDRPEEAGSQVLPLSDGRVLIARRETGRYSLALLYPTGPATGELPLGAVESEHLALLPPAPCGRRAYALTPGERSTGVWLVAGGGEGIPRLLAEVPGRCSGGAWLDREGRLLAVDRTDTTGTGRTKTVAVDFARHGEVTPLLQITDDSDDRLLLADIDSGLLIVRSNAPGEARLGWGVLGSHRPVRFPESLHPEDALLTPFAVQPGQMLLPESCAVALHGQTTGSRAGGAWLGVWRPMQKELRRFRAPGGWLPGKGVWTREGELRLPCATAHVPCGLARLRMRGRNPADEARPTVAGTGTGTGPGNGPGGTSERGAESRALHGGGGALHGDGEGESPSRPRYGEEPPADAGAAAGSRAGADSGAETGTEAGAGADSEAQPVAVPDGGVQPVPPPAPSQVSPPAPTPVSPHAVQQPEAAAEPQPDARRGPGQGPPSGTGMHAGPPAPEETAAESAELPAGPAGIPPPPRLPLENAPFRQGPPVRQEAPEAAAPNPPGSTGVPCPPAVEYPPAFEGRSPAPSAPSGPPDRQRRPLGRPRRPVPLQDAPLPTSLPLPGESVPTHTA</sequence>
<feature type="compositionally biased region" description="Low complexity" evidence="1">
    <location>
        <begin position="506"/>
        <end position="520"/>
    </location>
</feature>
<feature type="region of interest" description="Disordered" evidence="1">
    <location>
        <begin position="343"/>
        <end position="622"/>
    </location>
</feature>
<name>A0ABQ2MMA4_9ACTN</name>
<organism evidence="2 3">
    <name type="scientific">Streptomyces daqingensis</name>
    <dbReference type="NCBI Taxonomy" id="1472640"/>
    <lineage>
        <taxon>Bacteria</taxon>
        <taxon>Bacillati</taxon>
        <taxon>Actinomycetota</taxon>
        <taxon>Actinomycetes</taxon>
        <taxon>Kitasatosporales</taxon>
        <taxon>Streptomycetaceae</taxon>
        <taxon>Streptomyces</taxon>
    </lineage>
</organism>
<feature type="compositionally biased region" description="Pro residues" evidence="1">
    <location>
        <begin position="449"/>
        <end position="466"/>
    </location>
</feature>
<protein>
    <submittedName>
        <fullName evidence="2">Uncharacterized protein</fullName>
    </submittedName>
</protein>
<evidence type="ECO:0000313" key="2">
    <source>
        <dbReference type="EMBL" id="GGO52745.1"/>
    </source>
</evidence>
<reference evidence="3" key="1">
    <citation type="journal article" date="2019" name="Int. J. Syst. Evol. Microbiol.">
        <title>The Global Catalogue of Microorganisms (GCM) 10K type strain sequencing project: providing services to taxonomists for standard genome sequencing and annotation.</title>
        <authorList>
            <consortium name="The Broad Institute Genomics Platform"/>
            <consortium name="The Broad Institute Genome Sequencing Center for Infectious Disease"/>
            <person name="Wu L."/>
            <person name="Ma J."/>
        </authorList>
    </citation>
    <scope>NUCLEOTIDE SEQUENCE [LARGE SCALE GENOMIC DNA]</scope>
    <source>
        <strain evidence="3">CGMCC 4.7178</strain>
    </source>
</reference>
<keyword evidence="3" id="KW-1185">Reference proteome</keyword>
<feature type="compositionally biased region" description="Low complexity" evidence="1">
    <location>
        <begin position="407"/>
        <end position="448"/>
    </location>
</feature>
<dbReference type="RefSeq" id="WP_189038349.1">
    <property type="nucleotide sequence ID" value="NZ_BMMP01000012.1"/>
</dbReference>
<feature type="compositionally biased region" description="Low complexity" evidence="1">
    <location>
        <begin position="472"/>
        <end position="481"/>
    </location>
</feature>
<gene>
    <name evidence="2" type="ORF">GCM10012287_37760</name>
</gene>
<dbReference type="EMBL" id="BMMP01000012">
    <property type="protein sequence ID" value="GGO52745.1"/>
    <property type="molecule type" value="Genomic_DNA"/>
</dbReference>
<feature type="compositionally biased region" description="Basic and acidic residues" evidence="1">
    <location>
        <begin position="389"/>
        <end position="403"/>
    </location>
</feature>
<accession>A0ABQ2MMA4</accession>
<feature type="compositionally biased region" description="Gly residues" evidence="1">
    <location>
        <begin position="357"/>
        <end position="371"/>
    </location>
</feature>
<evidence type="ECO:0000256" key="1">
    <source>
        <dbReference type="SAM" id="MobiDB-lite"/>
    </source>
</evidence>